<dbReference type="Proteomes" id="UP000316614">
    <property type="component" value="Chromosome"/>
</dbReference>
<feature type="transmembrane region" description="Helical" evidence="2">
    <location>
        <begin position="73"/>
        <end position="91"/>
    </location>
</feature>
<gene>
    <name evidence="4" type="ORF">FKX85_20525</name>
</gene>
<proteinExistence type="predicted"/>
<evidence type="ECO:0000313" key="4">
    <source>
        <dbReference type="EMBL" id="QDH81286.1"/>
    </source>
</evidence>
<name>A0A514CN91_9BACT</name>
<keyword evidence="5" id="KW-1185">Reference proteome</keyword>
<feature type="chain" id="PRO_5021866834" evidence="3">
    <location>
        <begin position="26"/>
        <end position="92"/>
    </location>
</feature>
<keyword evidence="2" id="KW-1133">Transmembrane helix</keyword>
<feature type="region of interest" description="Disordered" evidence="1">
    <location>
        <begin position="46"/>
        <end position="71"/>
    </location>
</feature>
<evidence type="ECO:0000256" key="1">
    <source>
        <dbReference type="SAM" id="MobiDB-lite"/>
    </source>
</evidence>
<feature type="signal peptide" evidence="3">
    <location>
        <begin position="1"/>
        <end position="25"/>
    </location>
</feature>
<dbReference type="KEGG" id="echi:FKX85_20525"/>
<sequence>MKKTHLIVFSIMLFWLSPSIPGANAKSNYTPIVVETNGIIGLHHRADSLQVKSPETKENKRNKKEAKKKKAKTGGILAIGVLLIVIVLLIAI</sequence>
<accession>A0A514CN91</accession>
<protein>
    <submittedName>
        <fullName evidence="4">Uncharacterized protein</fullName>
    </submittedName>
</protein>
<dbReference type="AlphaFoldDB" id="A0A514CN91"/>
<keyword evidence="2" id="KW-0812">Transmembrane</keyword>
<reference evidence="4 5" key="1">
    <citation type="submission" date="2019-06" db="EMBL/GenBank/DDBJ databases">
        <title>Echinicola alkalisoli sp. nov. isolated from saline soil.</title>
        <authorList>
            <person name="Sun J.-Q."/>
            <person name="Xu L."/>
        </authorList>
    </citation>
    <scope>NUCLEOTIDE SEQUENCE [LARGE SCALE GENOMIC DNA]</scope>
    <source>
        <strain evidence="4 5">LN3S3</strain>
    </source>
</reference>
<feature type="compositionally biased region" description="Basic residues" evidence="1">
    <location>
        <begin position="60"/>
        <end position="71"/>
    </location>
</feature>
<evidence type="ECO:0000256" key="3">
    <source>
        <dbReference type="SAM" id="SignalP"/>
    </source>
</evidence>
<dbReference type="EMBL" id="CP041253">
    <property type="protein sequence ID" value="QDH81286.1"/>
    <property type="molecule type" value="Genomic_DNA"/>
</dbReference>
<evidence type="ECO:0000256" key="2">
    <source>
        <dbReference type="SAM" id="Phobius"/>
    </source>
</evidence>
<keyword evidence="2" id="KW-0472">Membrane</keyword>
<dbReference type="RefSeq" id="WP_141616500.1">
    <property type="nucleotide sequence ID" value="NZ_CP041253.1"/>
</dbReference>
<keyword evidence="3" id="KW-0732">Signal</keyword>
<evidence type="ECO:0000313" key="5">
    <source>
        <dbReference type="Proteomes" id="UP000316614"/>
    </source>
</evidence>
<organism evidence="4 5">
    <name type="scientific">Echinicola soli</name>
    <dbReference type="NCBI Taxonomy" id="2591634"/>
    <lineage>
        <taxon>Bacteria</taxon>
        <taxon>Pseudomonadati</taxon>
        <taxon>Bacteroidota</taxon>
        <taxon>Cytophagia</taxon>
        <taxon>Cytophagales</taxon>
        <taxon>Cyclobacteriaceae</taxon>
        <taxon>Echinicola</taxon>
    </lineage>
</organism>